<dbReference type="AlphaFoldDB" id="A0A9R0IBP1"/>
<dbReference type="KEGG" id="soe:110786158"/>
<dbReference type="GeneID" id="110786158"/>
<evidence type="ECO:0008006" key="3">
    <source>
        <dbReference type="Google" id="ProtNLM"/>
    </source>
</evidence>
<reference evidence="2" key="2">
    <citation type="submission" date="2025-08" db="UniProtKB">
        <authorList>
            <consortium name="RefSeq"/>
        </authorList>
    </citation>
    <scope>IDENTIFICATION</scope>
    <source>
        <tissue evidence="2">Leaf</tissue>
    </source>
</reference>
<dbReference type="Pfam" id="PF04720">
    <property type="entry name" value="PDDEXK_6"/>
    <property type="match status" value="1"/>
</dbReference>
<sequence>MAKIPIRFRRVAAAFDEAAKWHRPCDGSSGSEYWPESGADLSDLVNSFIEKGDHGMDHNFDIDIDIDIDIDEVVDNVNEDINNEIEDANWVSDNDDENDIQRKELLQSLLLECTSSGNLKGTQRKIWDEIDVALKLYNGCNGDVNGASRSSLKRKLMAHLRDKGFDAGLCKSRWEKSGRFPAGTYEYIDVNVRKTRYIIEVLIAGEFEIARPTSRYATLLEMIPSILVIKNPQVVKKIIRLMSVAMKESLKQANMLVAPWRRNGYLQAKYSSPYKRTTNRETSGKDTQREGEGLAKKRSMFGFEAHQFPRVSYYCRDNIVDFGSKVDRIRVGLLASVLQGK</sequence>
<dbReference type="PANTHER" id="PTHR31579">
    <property type="entry name" value="OS03G0796600 PROTEIN"/>
    <property type="match status" value="1"/>
</dbReference>
<evidence type="ECO:0000313" key="1">
    <source>
        <dbReference type="Proteomes" id="UP000813463"/>
    </source>
</evidence>
<evidence type="ECO:0000313" key="2">
    <source>
        <dbReference type="RefSeq" id="XP_021846387.2"/>
    </source>
</evidence>
<dbReference type="Proteomes" id="UP000813463">
    <property type="component" value="Chromosome 5"/>
</dbReference>
<name>A0A9R0IBP1_SPIOL</name>
<protein>
    <recommendedName>
        <fullName evidence="3">DUF506 domain-containing protein</fullName>
    </recommendedName>
</protein>
<dbReference type="RefSeq" id="XP_021846387.2">
    <property type="nucleotide sequence ID" value="XM_021990695.2"/>
</dbReference>
<proteinExistence type="predicted"/>
<dbReference type="PANTHER" id="PTHR31579:SF42">
    <property type="entry name" value="DUF506 FAMILY PROTEIN (DUF506)"/>
    <property type="match status" value="1"/>
</dbReference>
<organism evidence="1 2">
    <name type="scientific">Spinacia oleracea</name>
    <name type="common">Spinach</name>
    <dbReference type="NCBI Taxonomy" id="3562"/>
    <lineage>
        <taxon>Eukaryota</taxon>
        <taxon>Viridiplantae</taxon>
        <taxon>Streptophyta</taxon>
        <taxon>Embryophyta</taxon>
        <taxon>Tracheophyta</taxon>
        <taxon>Spermatophyta</taxon>
        <taxon>Magnoliopsida</taxon>
        <taxon>eudicotyledons</taxon>
        <taxon>Gunneridae</taxon>
        <taxon>Pentapetalae</taxon>
        <taxon>Caryophyllales</taxon>
        <taxon>Chenopodiaceae</taxon>
        <taxon>Chenopodioideae</taxon>
        <taxon>Anserineae</taxon>
        <taxon>Spinacia</taxon>
    </lineage>
</organism>
<dbReference type="NCBIfam" id="TIGR01615">
    <property type="entry name" value="A_thal_3542"/>
    <property type="match status" value="1"/>
</dbReference>
<accession>A0A9R0IBP1</accession>
<reference evidence="1" key="1">
    <citation type="journal article" date="2021" name="Nat. Commun.">
        <title>Genomic analyses provide insights into spinach domestication and the genetic basis of agronomic traits.</title>
        <authorList>
            <person name="Cai X."/>
            <person name="Sun X."/>
            <person name="Xu C."/>
            <person name="Sun H."/>
            <person name="Wang X."/>
            <person name="Ge C."/>
            <person name="Zhang Z."/>
            <person name="Wang Q."/>
            <person name="Fei Z."/>
            <person name="Jiao C."/>
            <person name="Wang Q."/>
        </authorList>
    </citation>
    <scope>NUCLEOTIDE SEQUENCE [LARGE SCALE GENOMIC DNA]</scope>
    <source>
        <strain evidence="1">cv. Varoflay</strain>
    </source>
</reference>
<keyword evidence="1" id="KW-1185">Reference proteome</keyword>
<dbReference type="InterPro" id="IPR006502">
    <property type="entry name" value="PDDEXK-like"/>
</dbReference>
<gene>
    <name evidence="2" type="primary">LOC110786158</name>
</gene>